<evidence type="ECO:0000313" key="2">
    <source>
        <dbReference type="Proteomes" id="UP000537890"/>
    </source>
</evidence>
<gene>
    <name evidence="1" type="ORF">H0A75_05485</name>
</gene>
<protein>
    <recommendedName>
        <fullName evidence="3">Transposase</fullName>
    </recommendedName>
</protein>
<accession>A0A7Z0MPR2</accession>
<organism evidence="1 2">
    <name type="scientific">Candidatus Methanofishera endochildressiae</name>
    <dbReference type="NCBI Taxonomy" id="2738884"/>
    <lineage>
        <taxon>Bacteria</taxon>
        <taxon>Pseudomonadati</taxon>
        <taxon>Pseudomonadota</taxon>
        <taxon>Gammaproteobacteria</taxon>
        <taxon>Candidatus Methanofishera</taxon>
    </lineage>
</organism>
<dbReference type="EMBL" id="JACCHS010000086">
    <property type="protein sequence ID" value="NYT47117.1"/>
    <property type="molecule type" value="Genomic_DNA"/>
</dbReference>
<sequence>MRMIDKLLNSAIHVYIRSKIIKIREKMRLIIRQYFGEAGFVASIKSHYKVFKPYLARFLKN</sequence>
<name>A0A7Z0MPR2_9GAMM</name>
<reference evidence="1 2" key="1">
    <citation type="submission" date="2020-05" db="EMBL/GenBank/DDBJ databases">
        <title>Horizontal transmission and recombination maintain forever young bacterial symbiont genomes.</title>
        <authorList>
            <person name="Russell S.L."/>
            <person name="Pepper-Tunick E."/>
            <person name="Svedberg J."/>
            <person name="Byrne A."/>
            <person name="Ruelas Castillo J."/>
            <person name="Vollmers C."/>
            <person name="Beinart R.A."/>
            <person name="Corbett-Detig R."/>
        </authorList>
    </citation>
    <scope>NUCLEOTIDE SEQUENCE [LARGE SCALE GENOMIC DNA]</scope>
    <source>
        <strain evidence="1">4727-3</strain>
    </source>
</reference>
<comment type="caution">
    <text evidence="1">The sequence shown here is derived from an EMBL/GenBank/DDBJ whole genome shotgun (WGS) entry which is preliminary data.</text>
</comment>
<evidence type="ECO:0000313" key="1">
    <source>
        <dbReference type="EMBL" id="NYT47117.1"/>
    </source>
</evidence>
<proteinExistence type="predicted"/>
<evidence type="ECO:0008006" key="3">
    <source>
        <dbReference type="Google" id="ProtNLM"/>
    </source>
</evidence>
<dbReference type="Proteomes" id="UP000537890">
    <property type="component" value="Unassembled WGS sequence"/>
</dbReference>
<dbReference type="AlphaFoldDB" id="A0A7Z0MPR2"/>